<dbReference type="EMBL" id="JBJXBP010000004">
    <property type="protein sequence ID" value="KAL3834065.1"/>
    <property type="molecule type" value="Genomic_DNA"/>
</dbReference>
<name>A0ABD3TAT1_9LAMI</name>
<keyword evidence="3" id="KW-1185">Reference proteome</keyword>
<proteinExistence type="predicted"/>
<feature type="region of interest" description="Disordered" evidence="1">
    <location>
        <begin position="112"/>
        <end position="135"/>
    </location>
</feature>
<evidence type="ECO:0000313" key="2">
    <source>
        <dbReference type="EMBL" id="KAL3834065.1"/>
    </source>
</evidence>
<protein>
    <submittedName>
        <fullName evidence="2">Uncharacterized protein</fullName>
    </submittedName>
</protein>
<comment type="caution">
    <text evidence="2">The sequence shown here is derived from an EMBL/GenBank/DDBJ whole genome shotgun (WGS) entry which is preliminary data.</text>
</comment>
<evidence type="ECO:0000313" key="3">
    <source>
        <dbReference type="Proteomes" id="UP001634393"/>
    </source>
</evidence>
<gene>
    <name evidence="2" type="ORF">ACJIZ3_008801</name>
</gene>
<accession>A0ABD3TAT1</accession>
<organism evidence="2 3">
    <name type="scientific">Penstemon smallii</name>
    <dbReference type="NCBI Taxonomy" id="265156"/>
    <lineage>
        <taxon>Eukaryota</taxon>
        <taxon>Viridiplantae</taxon>
        <taxon>Streptophyta</taxon>
        <taxon>Embryophyta</taxon>
        <taxon>Tracheophyta</taxon>
        <taxon>Spermatophyta</taxon>
        <taxon>Magnoliopsida</taxon>
        <taxon>eudicotyledons</taxon>
        <taxon>Gunneridae</taxon>
        <taxon>Pentapetalae</taxon>
        <taxon>asterids</taxon>
        <taxon>lamiids</taxon>
        <taxon>Lamiales</taxon>
        <taxon>Plantaginaceae</taxon>
        <taxon>Cheloneae</taxon>
        <taxon>Penstemon</taxon>
    </lineage>
</organism>
<dbReference type="AlphaFoldDB" id="A0ABD3TAT1"/>
<sequence length="135" mass="14146">MFLLVYICIFITCSNVLLLGFCIMKLHTLLQIMTSRGATGGFGLKGIECAYFPRSLLGSSIQPIDVSADDDDALVVAPISMMEGELSPEAAAPKSDEINPLAIVLYEGPDSGAGDHVNGGGLSDVDSLNVSQPRG</sequence>
<dbReference type="Proteomes" id="UP001634393">
    <property type="component" value="Unassembled WGS sequence"/>
</dbReference>
<evidence type="ECO:0000256" key="1">
    <source>
        <dbReference type="SAM" id="MobiDB-lite"/>
    </source>
</evidence>
<reference evidence="2 3" key="1">
    <citation type="submission" date="2024-12" db="EMBL/GenBank/DDBJ databases">
        <title>The unique morphological basis and parallel evolutionary history of personate flowers in Penstemon.</title>
        <authorList>
            <person name="Depatie T.H."/>
            <person name="Wessinger C.A."/>
        </authorList>
    </citation>
    <scope>NUCLEOTIDE SEQUENCE [LARGE SCALE GENOMIC DNA]</scope>
    <source>
        <strain evidence="2">WTNN_2</strain>
        <tissue evidence="2">Leaf</tissue>
    </source>
</reference>
<feature type="compositionally biased region" description="Polar residues" evidence="1">
    <location>
        <begin position="126"/>
        <end position="135"/>
    </location>
</feature>